<dbReference type="PANTHER" id="PTHR33744:SF1">
    <property type="entry name" value="DNA-BINDING TRANSCRIPTIONAL ACTIVATOR ADER"/>
    <property type="match status" value="1"/>
</dbReference>
<dbReference type="InterPro" id="IPR051448">
    <property type="entry name" value="CdaR-like_regulators"/>
</dbReference>
<protein>
    <submittedName>
        <fullName evidence="2">ABC transporter substrate-binding protein</fullName>
    </submittedName>
</protein>
<dbReference type="InterPro" id="IPR042070">
    <property type="entry name" value="PucR_C-HTH_sf"/>
</dbReference>
<proteinExistence type="predicted"/>
<dbReference type="OrthoDB" id="5051269at2"/>
<name>A0A1E3RXC9_9MYCO</name>
<dbReference type="PANTHER" id="PTHR33744">
    <property type="entry name" value="CARBOHYDRATE DIACID REGULATOR"/>
    <property type="match status" value="1"/>
</dbReference>
<reference evidence="3" key="1">
    <citation type="submission" date="2016-09" db="EMBL/GenBank/DDBJ databases">
        <authorList>
            <person name="Greninger A.L."/>
            <person name="Jerome K.R."/>
            <person name="Mcnair B."/>
            <person name="Wallis C."/>
            <person name="Fang F."/>
        </authorList>
    </citation>
    <scope>NUCLEOTIDE SEQUENCE [LARGE SCALE GENOMIC DNA]</scope>
    <source>
        <strain evidence="3">M7</strain>
    </source>
</reference>
<evidence type="ECO:0000259" key="1">
    <source>
        <dbReference type="Pfam" id="PF13556"/>
    </source>
</evidence>
<evidence type="ECO:0000313" key="3">
    <source>
        <dbReference type="Proteomes" id="UP000094243"/>
    </source>
</evidence>
<keyword evidence="3" id="KW-1185">Reference proteome</keyword>
<organism evidence="2 3">
    <name type="scientific">Mycolicibacterium holsaticum</name>
    <dbReference type="NCBI Taxonomy" id="152142"/>
    <lineage>
        <taxon>Bacteria</taxon>
        <taxon>Bacillati</taxon>
        <taxon>Actinomycetota</taxon>
        <taxon>Actinomycetes</taxon>
        <taxon>Mycobacteriales</taxon>
        <taxon>Mycobacteriaceae</taxon>
        <taxon>Mycolicibacterium</taxon>
    </lineage>
</organism>
<dbReference type="InterPro" id="IPR025736">
    <property type="entry name" value="PucR_C-HTH_dom"/>
</dbReference>
<gene>
    <name evidence="2" type="ORF">BHQ17_08495</name>
</gene>
<dbReference type="Proteomes" id="UP000094243">
    <property type="component" value="Unassembled WGS sequence"/>
</dbReference>
<dbReference type="Gene3D" id="1.10.10.2840">
    <property type="entry name" value="PucR C-terminal helix-turn-helix domain"/>
    <property type="match status" value="1"/>
</dbReference>
<feature type="domain" description="PucR C-terminal helix-turn-helix" evidence="1">
    <location>
        <begin position="282"/>
        <end position="338"/>
    </location>
</feature>
<dbReference type="Pfam" id="PF13556">
    <property type="entry name" value="HTH_30"/>
    <property type="match status" value="1"/>
</dbReference>
<dbReference type="RefSeq" id="WP_069404769.1">
    <property type="nucleotide sequence ID" value="NZ_MIGZ01000036.1"/>
</dbReference>
<comment type="caution">
    <text evidence="2">The sequence shown here is derived from an EMBL/GenBank/DDBJ whole genome shotgun (WGS) entry which is preliminary data.</text>
</comment>
<accession>A0A1E3RXC9</accession>
<sequence>MEALVARLSRLDSDAEGALRVVTFFDTLMRRRVDLAALVRAAAGLAECTAGARLHATGRSIRMSAAGTQAPDPVPPASSEATVTLDDEDIGTVWLERCGPVRSLDELALERLAIAVAAVVERYGPAQTTMADPALVELVITSDTDDAARNRALRLLGFAPGARIRVAAVRSPTPLDRIGAVVCPARPVKAAHLGDVGVLLAGEVDDGAFPAGVRAGVGAAEHAAQSWREARTALRFTTVRRPVVRYDALGAVALLARVPAPVARENPDVAAIARLASAPDDLDTLDVYCETGSLRRAADVLHLHHSSVARRLDQLGKALGFSLTEPDGLVRATVALTAWRLLGDG</sequence>
<dbReference type="EMBL" id="MIGZ01000036">
    <property type="protein sequence ID" value="ODQ94585.1"/>
    <property type="molecule type" value="Genomic_DNA"/>
</dbReference>
<dbReference type="AlphaFoldDB" id="A0A1E3RXC9"/>
<evidence type="ECO:0000313" key="2">
    <source>
        <dbReference type="EMBL" id="ODQ94585.1"/>
    </source>
</evidence>